<proteinExistence type="inferred from homology"/>
<dbReference type="InterPro" id="IPR036291">
    <property type="entry name" value="NAD(P)-bd_dom_sf"/>
</dbReference>
<keyword evidence="4" id="KW-1185">Reference proteome</keyword>
<organism evidence="3 4">
    <name type="scientific">Pseudonocardia hierapolitana</name>
    <dbReference type="NCBI Taxonomy" id="1128676"/>
    <lineage>
        <taxon>Bacteria</taxon>
        <taxon>Bacillati</taxon>
        <taxon>Actinomycetota</taxon>
        <taxon>Actinomycetes</taxon>
        <taxon>Pseudonocardiales</taxon>
        <taxon>Pseudonocardiaceae</taxon>
        <taxon>Pseudonocardia</taxon>
    </lineage>
</organism>
<dbReference type="InterPro" id="IPR050259">
    <property type="entry name" value="SDR"/>
</dbReference>
<evidence type="ECO:0000313" key="3">
    <source>
        <dbReference type="EMBL" id="TWF77169.1"/>
    </source>
</evidence>
<gene>
    <name evidence="3" type="ORF">FHX44_113074</name>
</gene>
<evidence type="ECO:0000256" key="1">
    <source>
        <dbReference type="ARBA" id="ARBA00006484"/>
    </source>
</evidence>
<keyword evidence="2" id="KW-0560">Oxidoreductase</keyword>
<evidence type="ECO:0000256" key="2">
    <source>
        <dbReference type="ARBA" id="ARBA00023002"/>
    </source>
</evidence>
<protein>
    <submittedName>
        <fullName evidence="3">3-oxoacyl-[acyl-carrier protein] reductase</fullName>
    </submittedName>
</protein>
<dbReference type="InterPro" id="IPR002347">
    <property type="entry name" value="SDR_fam"/>
</dbReference>
<dbReference type="AlphaFoldDB" id="A0A561SQM4"/>
<sequence>MVDSEPMDTGLKGRTAVVPGASSGLGLAVARALAAEGANVVLGGRRGELVREEASKLPAAVGVEIDLTDPGATDALVGAAQDHFGPVDVLVLNGGGPPPGVAVDFTPEQLADAIALLVQPHQRLVQAVLPGMRGRRFGRIVAIGSSGVQAPIERLVASNAARAALAGYLKTLSTEVAADGVTVNMVLPGRIATDRVGVLDRANAERSGKSEEEVREQAKSAIPAGRYGTPEEFAAVVTFLASTAASYVTGEQIRCDGGLVRSH</sequence>
<dbReference type="PANTHER" id="PTHR42879">
    <property type="entry name" value="3-OXOACYL-(ACYL-CARRIER-PROTEIN) REDUCTASE"/>
    <property type="match status" value="1"/>
</dbReference>
<comment type="caution">
    <text evidence="3">The sequence shown here is derived from an EMBL/GenBank/DDBJ whole genome shotgun (WGS) entry which is preliminary data.</text>
</comment>
<evidence type="ECO:0000313" key="4">
    <source>
        <dbReference type="Proteomes" id="UP000321261"/>
    </source>
</evidence>
<dbReference type="PRINTS" id="PR00081">
    <property type="entry name" value="GDHRDH"/>
</dbReference>
<dbReference type="FunFam" id="3.40.50.720:FF:000084">
    <property type="entry name" value="Short-chain dehydrogenase reductase"/>
    <property type="match status" value="1"/>
</dbReference>
<reference evidence="3 4" key="1">
    <citation type="submission" date="2019-06" db="EMBL/GenBank/DDBJ databases">
        <title>Sequencing the genomes of 1000 actinobacteria strains.</title>
        <authorList>
            <person name="Klenk H.-P."/>
        </authorList>
    </citation>
    <scope>NUCLEOTIDE SEQUENCE [LARGE SCALE GENOMIC DNA]</scope>
    <source>
        <strain evidence="3 4">DSM 45671</strain>
    </source>
</reference>
<dbReference type="Pfam" id="PF13561">
    <property type="entry name" value="adh_short_C2"/>
    <property type="match status" value="1"/>
</dbReference>
<dbReference type="Gene3D" id="3.40.50.720">
    <property type="entry name" value="NAD(P)-binding Rossmann-like Domain"/>
    <property type="match status" value="1"/>
</dbReference>
<dbReference type="GO" id="GO:0016491">
    <property type="term" value="F:oxidoreductase activity"/>
    <property type="evidence" value="ECO:0007669"/>
    <property type="project" value="UniProtKB-KW"/>
</dbReference>
<dbReference type="EMBL" id="VIWU01000001">
    <property type="protein sequence ID" value="TWF77169.1"/>
    <property type="molecule type" value="Genomic_DNA"/>
</dbReference>
<dbReference type="PANTHER" id="PTHR42879:SF6">
    <property type="entry name" value="NADPH-DEPENDENT REDUCTASE BACG"/>
    <property type="match status" value="1"/>
</dbReference>
<comment type="similarity">
    <text evidence="1">Belongs to the short-chain dehydrogenases/reductases (SDR) family.</text>
</comment>
<accession>A0A561SQM4</accession>
<dbReference type="Proteomes" id="UP000321261">
    <property type="component" value="Unassembled WGS sequence"/>
</dbReference>
<name>A0A561SQM4_9PSEU</name>
<dbReference type="SUPFAM" id="SSF51735">
    <property type="entry name" value="NAD(P)-binding Rossmann-fold domains"/>
    <property type="match status" value="1"/>
</dbReference>